<dbReference type="EMBL" id="JADIMW010000010">
    <property type="protein sequence ID" value="MBO8437501.1"/>
    <property type="molecule type" value="Genomic_DNA"/>
</dbReference>
<dbReference type="InterPro" id="IPR007345">
    <property type="entry name" value="Polysacch_pyruvyl_Trfase"/>
</dbReference>
<evidence type="ECO:0000313" key="2">
    <source>
        <dbReference type="EMBL" id="MBO8437501.1"/>
    </source>
</evidence>
<protein>
    <submittedName>
        <fullName evidence="2">Polysaccharide pyruvyl transferase family protein</fullName>
    </submittedName>
</protein>
<keyword evidence="2" id="KW-0808">Transferase</keyword>
<reference evidence="2" key="2">
    <citation type="journal article" date="2021" name="PeerJ">
        <title>Extensive microbial diversity within the chicken gut microbiome revealed by metagenomics and culture.</title>
        <authorList>
            <person name="Gilroy R."/>
            <person name="Ravi A."/>
            <person name="Getino M."/>
            <person name="Pursley I."/>
            <person name="Horton D.L."/>
            <person name="Alikhan N.F."/>
            <person name="Baker D."/>
            <person name="Gharbi K."/>
            <person name="Hall N."/>
            <person name="Watson M."/>
            <person name="Adriaenssens E.M."/>
            <person name="Foster-Nyarko E."/>
            <person name="Jarju S."/>
            <person name="Secka A."/>
            <person name="Antonio M."/>
            <person name="Oren A."/>
            <person name="Chaudhuri R.R."/>
            <person name="La Ragione R."/>
            <person name="Hildebrand F."/>
            <person name="Pallen M.J."/>
        </authorList>
    </citation>
    <scope>NUCLEOTIDE SEQUENCE</scope>
    <source>
        <strain evidence="2">G3-4614</strain>
    </source>
</reference>
<dbReference type="Proteomes" id="UP000823636">
    <property type="component" value="Unassembled WGS sequence"/>
</dbReference>
<sequence>MKISVITRHSPSNYGSLLQTIATQKILEKAGHQVRIMDYVRRDETGIKGVLIQLRRKEKWNKNPIKRLIYIMLRYPSEKIAEVKFSSMQRKYLSLTKRYTTCKELEEYAESSDSEIYMTGSDQVWGRVADKNYDPAYFLNFVPEGHKKISYAASFGKTALNEQALNEQKPFLLRYDYITVREESAVKILEQLNIPCLGQVLDPTLLLTPEEWETMTAKNRKERYILVYQIHNNPEFGKYAKAFAKSTTLPLYRVSPSLHQIKRGGKLIYLPDIERFLSFIKGAEYIITDSFHGTAFAINFNKQFIEILTDKQTETRNISLLKLIGLENRIIKDYNDFSIKDRPINYEPVNSIIKKARETSIEALKQMMI</sequence>
<feature type="domain" description="Polysaccharide pyruvyl transferase" evidence="1">
    <location>
        <begin position="13"/>
        <end position="305"/>
    </location>
</feature>
<proteinExistence type="predicted"/>
<organism evidence="2 3">
    <name type="scientific">Candidatus Caccoplasma merdipullorum</name>
    <dbReference type="NCBI Taxonomy" id="2840718"/>
    <lineage>
        <taxon>Bacteria</taxon>
        <taxon>Pseudomonadati</taxon>
        <taxon>Bacteroidota</taxon>
        <taxon>Bacteroidia</taxon>
        <taxon>Bacteroidales</taxon>
        <taxon>Bacteroidaceae</taxon>
        <taxon>Bacteroidaceae incertae sedis</taxon>
        <taxon>Candidatus Caccoplasma</taxon>
    </lineage>
</organism>
<accession>A0A9D9E1G5</accession>
<dbReference type="GO" id="GO:0016740">
    <property type="term" value="F:transferase activity"/>
    <property type="evidence" value="ECO:0007669"/>
    <property type="project" value="UniProtKB-KW"/>
</dbReference>
<name>A0A9D9E1G5_9BACT</name>
<evidence type="ECO:0000259" key="1">
    <source>
        <dbReference type="Pfam" id="PF04230"/>
    </source>
</evidence>
<reference evidence="2" key="1">
    <citation type="submission" date="2020-10" db="EMBL/GenBank/DDBJ databases">
        <authorList>
            <person name="Gilroy R."/>
        </authorList>
    </citation>
    <scope>NUCLEOTIDE SEQUENCE</scope>
    <source>
        <strain evidence="2">G3-4614</strain>
    </source>
</reference>
<comment type="caution">
    <text evidence="2">The sequence shown here is derived from an EMBL/GenBank/DDBJ whole genome shotgun (WGS) entry which is preliminary data.</text>
</comment>
<evidence type="ECO:0000313" key="3">
    <source>
        <dbReference type="Proteomes" id="UP000823636"/>
    </source>
</evidence>
<dbReference type="AlphaFoldDB" id="A0A9D9E1G5"/>
<gene>
    <name evidence="2" type="ORF">IAC54_01200</name>
</gene>
<dbReference type="Pfam" id="PF04230">
    <property type="entry name" value="PS_pyruv_trans"/>
    <property type="match status" value="1"/>
</dbReference>